<evidence type="ECO:0000313" key="3">
    <source>
        <dbReference type="EMBL" id="KAF6163422.1"/>
    </source>
</evidence>
<dbReference type="GO" id="GO:0005524">
    <property type="term" value="F:ATP binding"/>
    <property type="evidence" value="ECO:0007669"/>
    <property type="project" value="InterPro"/>
</dbReference>
<comment type="caution">
    <text evidence="3">The sequence shown here is derived from an EMBL/GenBank/DDBJ whole genome shotgun (WGS) entry which is preliminary data.</text>
</comment>
<organism evidence="3 4">
    <name type="scientific">Kingdonia uniflora</name>
    <dbReference type="NCBI Taxonomy" id="39325"/>
    <lineage>
        <taxon>Eukaryota</taxon>
        <taxon>Viridiplantae</taxon>
        <taxon>Streptophyta</taxon>
        <taxon>Embryophyta</taxon>
        <taxon>Tracheophyta</taxon>
        <taxon>Spermatophyta</taxon>
        <taxon>Magnoliopsida</taxon>
        <taxon>Ranunculales</taxon>
        <taxon>Circaeasteraceae</taxon>
        <taxon>Kingdonia</taxon>
    </lineage>
</organism>
<dbReference type="SUPFAM" id="SSF52540">
    <property type="entry name" value="P-loop containing nucleoside triphosphate hydrolases"/>
    <property type="match status" value="1"/>
</dbReference>
<dbReference type="EMBL" id="JACGCM010000981">
    <property type="protein sequence ID" value="KAF6163422.1"/>
    <property type="molecule type" value="Genomic_DNA"/>
</dbReference>
<sequence length="471" mass="53895">MMAAALMVMAVRFTLFDLDEASMVVSSAWGHLRLPVFYEKGSIRGVEGVEGPCQVVPNTVVVGSGTAVVERRAPLFCLVRWLPDMIPFDHVSSWSKYLLFDVSFEYSNSLRRFRVFDYCPFGLRVSRAKFILAEETTGVTFNDFAGLEYIKRELQEIVRILKNEEEFQNKGIYCPKGVIFHGPPGTGKTLFAKAIAGEAGPNAEASFEVSRGSWMLTGRSRGCWEKAHAYYTNIFFKRPFARATSLSNMIEARLIRNIDQLENAYFTMKSQSQLSDSSEMGRTDKDLLQNRERWLPVQKKMNHNPDDRLRMFFDGLCKYVRYSTFKVRGTLKNADLLNSANEIFSLIFDWDEDFFAAPGVSKKIKIFHFHYLLDDYVDIHYLVIELLSKSKLSCICWNSYIKNYLASTDYDGVVQRKSVGTIRNVANICCVQFSTHSANLLAFGSGDYKTYCYDLRNTKPLVYIVWPQNSC</sequence>
<proteinExistence type="predicted"/>
<evidence type="ECO:0000259" key="2">
    <source>
        <dbReference type="Pfam" id="PF00004"/>
    </source>
</evidence>
<dbReference type="Gene3D" id="2.130.10.10">
    <property type="entry name" value="YVTN repeat-like/Quinoprotein amine dehydrogenase"/>
    <property type="match status" value="2"/>
</dbReference>
<dbReference type="InterPro" id="IPR044630">
    <property type="entry name" value="SPA1/2/3/4"/>
</dbReference>
<dbReference type="SUPFAM" id="SSF50978">
    <property type="entry name" value="WD40 repeat-like"/>
    <property type="match status" value="1"/>
</dbReference>
<feature type="chain" id="PRO_5029544150" description="ATPase AAA-type core domain-containing protein" evidence="1">
    <location>
        <begin position="22"/>
        <end position="471"/>
    </location>
</feature>
<evidence type="ECO:0000313" key="4">
    <source>
        <dbReference type="Proteomes" id="UP000541444"/>
    </source>
</evidence>
<dbReference type="CDD" id="cd00009">
    <property type="entry name" value="AAA"/>
    <property type="match status" value="1"/>
</dbReference>
<dbReference type="PANTHER" id="PTHR44218:SF6">
    <property type="entry name" value="PROTEIN SUPPRESSOR OF PHYA-105 1"/>
    <property type="match status" value="1"/>
</dbReference>
<dbReference type="Proteomes" id="UP000541444">
    <property type="component" value="Unassembled WGS sequence"/>
</dbReference>
<dbReference type="InterPro" id="IPR003959">
    <property type="entry name" value="ATPase_AAA_core"/>
</dbReference>
<accession>A0A7J7N8S3</accession>
<protein>
    <recommendedName>
        <fullName evidence="2">ATPase AAA-type core domain-containing protein</fullName>
    </recommendedName>
</protein>
<name>A0A7J7N8S3_9MAGN</name>
<gene>
    <name evidence="3" type="ORF">GIB67_029271</name>
</gene>
<keyword evidence="1" id="KW-0732">Signal</keyword>
<dbReference type="InterPro" id="IPR027417">
    <property type="entry name" value="P-loop_NTPase"/>
</dbReference>
<feature type="signal peptide" evidence="1">
    <location>
        <begin position="1"/>
        <end position="21"/>
    </location>
</feature>
<dbReference type="OrthoDB" id="1413014at2759"/>
<dbReference type="GO" id="GO:0016887">
    <property type="term" value="F:ATP hydrolysis activity"/>
    <property type="evidence" value="ECO:0007669"/>
    <property type="project" value="InterPro"/>
</dbReference>
<dbReference type="InterPro" id="IPR015943">
    <property type="entry name" value="WD40/YVTN_repeat-like_dom_sf"/>
</dbReference>
<dbReference type="GO" id="GO:0009640">
    <property type="term" value="P:photomorphogenesis"/>
    <property type="evidence" value="ECO:0007669"/>
    <property type="project" value="InterPro"/>
</dbReference>
<dbReference type="AlphaFoldDB" id="A0A7J7N8S3"/>
<reference evidence="3 4" key="1">
    <citation type="journal article" date="2020" name="IScience">
        <title>Genome Sequencing of the Endangered Kingdonia uniflora (Circaeasteraceae, Ranunculales) Reveals Potential Mechanisms of Evolutionary Specialization.</title>
        <authorList>
            <person name="Sun Y."/>
            <person name="Deng T."/>
            <person name="Zhang A."/>
            <person name="Moore M.J."/>
            <person name="Landis J.B."/>
            <person name="Lin N."/>
            <person name="Zhang H."/>
            <person name="Zhang X."/>
            <person name="Huang J."/>
            <person name="Zhang X."/>
            <person name="Sun H."/>
            <person name="Wang H."/>
        </authorList>
    </citation>
    <scope>NUCLEOTIDE SEQUENCE [LARGE SCALE GENOMIC DNA]</scope>
    <source>
        <strain evidence="3">TB1705</strain>
        <tissue evidence="3">Leaf</tissue>
    </source>
</reference>
<evidence type="ECO:0000256" key="1">
    <source>
        <dbReference type="SAM" id="SignalP"/>
    </source>
</evidence>
<feature type="domain" description="ATPase AAA-type core" evidence="2">
    <location>
        <begin position="178"/>
        <end position="214"/>
    </location>
</feature>
<keyword evidence="4" id="KW-1185">Reference proteome</keyword>
<dbReference type="Pfam" id="PF00004">
    <property type="entry name" value="AAA"/>
    <property type="match status" value="1"/>
</dbReference>
<dbReference type="InterPro" id="IPR036322">
    <property type="entry name" value="WD40_repeat_dom_sf"/>
</dbReference>
<dbReference type="PANTHER" id="PTHR44218">
    <property type="entry name" value="PROTEIN SPA1-RELATED 2"/>
    <property type="match status" value="1"/>
</dbReference>
<dbReference type="Gene3D" id="3.40.50.300">
    <property type="entry name" value="P-loop containing nucleotide triphosphate hydrolases"/>
    <property type="match status" value="1"/>
</dbReference>